<keyword evidence="1" id="KW-1133">Transmembrane helix</keyword>
<dbReference type="Proteomes" id="UP001169760">
    <property type="component" value="Unassembled WGS sequence"/>
</dbReference>
<feature type="transmembrane region" description="Helical" evidence="1">
    <location>
        <begin position="6"/>
        <end position="24"/>
    </location>
</feature>
<dbReference type="EMBL" id="JAUOPB010000004">
    <property type="protein sequence ID" value="MDO6422065.1"/>
    <property type="molecule type" value="Genomic_DNA"/>
</dbReference>
<dbReference type="InterPro" id="IPR050229">
    <property type="entry name" value="GlpE_sulfurtransferase"/>
</dbReference>
<keyword evidence="1" id="KW-0472">Membrane</keyword>
<sequence>MAFVSEQWLLFSIVIVLVAVLLFIESKKGGKALTYHQATRLVNSGEGVILDVREKKDFSAGHIVDAIHIPYAKVADRLSELEKHKAKTIIVVDKMGQHAAAASKTLRDAGWNASRLAGGMAEWQAQNLPVVK</sequence>
<name>A0AAW7X3H5_9GAMM</name>
<gene>
    <name evidence="3" type="ORF">Q4521_06245</name>
</gene>
<feature type="domain" description="Rhodanese" evidence="2">
    <location>
        <begin position="43"/>
        <end position="132"/>
    </location>
</feature>
<dbReference type="Pfam" id="PF00581">
    <property type="entry name" value="Rhodanese"/>
    <property type="match status" value="1"/>
</dbReference>
<evidence type="ECO:0000313" key="3">
    <source>
        <dbReference type="EMBL" id="MDO6422065.1"/>
    </source>
</evidence>
<dbReference type="CDD" id="cd00158">
    <property type="entry name" value="RHOD"/>
    <property type="match status" value="1"/>
</dbReference>
<evidence type="ECO:0000313" key="4">
    <source>
        <dbReference type="Proteomes" id="UP001169760"/>
    </source>
</evidence>
<accession>A0AAW7X3H5</accession>
<evidence type="ECO:0000256" key="1">
    <source>
        <dbReference type="SAM" id="Phobius"/>
    </source>
</evidence>
<dbReference type="AlphaFoldDB" id="A0AAW7X3H5"/>
<evidence type="ECO:0000259" key="2">
    <source>
        <dbReference type="PROSITE" id="PS50206"/>
    </source>
</evidence>
<dbReference type="SMART" id="SM00450">
    <property type="entry name" value="RHOD"/>
    <property type="match status" value="1"/>
</dbReference>
<reference evidence="3" key="1">
    <citation type="submission" date="2023-07" db="EMBL/GenBank/DDBJ databases">
        <title>Genome content predicts the carbon catabolic preferences of heterotrophic bacteria.</title>
        <authorList>
            <person name="Gralka M."/>
        </authorList>
    </citation>
    <scope>NUCLEOTIDE SEQUENCE</scope>
    <source>
        <strain evidence="3">I3M17_2</strain>
    </source>
</reference>
<dbReference type="PROSITE" id="PS50206">
    <property type="entry name" value="RHODANESE_3"/>
    <property type="match status" value="1"/>
</dbReference>
<comment type="caution">
    <text evidence="3">The sequence shown here is derived from an EMBL/GenBank/DDBJ whole genome shotgun (WGS) entry which is preliminary data.</text>
</comment>
<keyword evidence="1" id="KW-0812">Transmembrane</keyword>
<dbReference type="RefSeq" id="WP_216062598.1">
    <property type="nucleotide sequence ID" value="NZ_CP123764.1"/>
</dbReference>
<protein>
    <submittedName>
        <fullName evidence="3">Rhodanese-like domain-containing protein</fullName>
    </submittedName>
</protein>
<dbReference type="InterPro" id="IPR001763">
    <property type="entry name" value="Rhodanese-like_dom"/>
</dbReference>
<organism evidence="3 4">
    <name type="scientific">Saccharophagus degradans</name>
    <dbReference type="NCBI Taxonomy" id="86304"/>
    <lineage>
        <taxon>Bacteria</taxon>
        <taxon>Pseudomonadati</taxon>
        <taxon>Pseudomonadota</taxon>
        <taxon>Gammaproteobacteria</taxon>
        <taxon>Cellvibrionales</taxon>
        <taxon>Cellvibrionaceae</taxon>
        <taxon>Saccharophagus</taxon>
    </lineage>
</organism>
<dbReference type="PANTHER" id="PTHR43031:SF18">
    <property type="entry name" value="RHODANESE-RELATED SULFURTRANSFERASES"/>
    <property type="match status" value="1"/>
</dbReference>
<dbReference type="PANTHER" id="PTHR43031">
    <property type="entry name" value="FAD-DEPENDENT OXIDOREDUCTASE"/>
    <property type="match status" value="1"/>
</dbReference>
<proteinExistence type="predicted"/>